<dbReference type="InterPro" id="IPR011050">
    <property type="entry name" value="Pectin_lyase_fold/virulence"/>
</dbReference>
<evidence type="ECO:0000256" key="1">
    <source>
        <dbReference type="SAM" id="MobiDB-lite"/>
    </source>
</evidence>
<feature type="region of interest" description="Disordered" evidence="1">
    <location>
        <begin position="274"/>
        <end position="331"/>
    </location>
</feature>
<name>L9WIR6_9EURY</name>
<organism evidence="2 3">
    <name type="scientific">Natronorubrum sulfidifaciens JCM 14089</name>
    <dbReference type="NCBI Taxonomy" id="1230460"/>
    <lineage>
        <taxon>Archaea</taxon>
        <taxon>Methanobacteriati</taxon>
        <taxon>Methanobacteriota</taxon>
        <taxon>Stenosarchaea group</taxon>
        <taxon>Halobacteria</taxon>
        <taxon>Halobacteriales</taxon>
        <taxon>Natrialbaceae</taxon>
        <taxon>Natronorubrum</taxon>
    </lineage>
</organism>
<feature type="compositionally biased region" description="Low complexity" evidence="1">
    <location>
        <begin position="300"/>
        <end position="331"/>
    </location>
</feature>
<dbReference type="AlphaFoldDB" id="L9WIR6"/>
<evidence type="ECO:0000313" key="2">
    <source>
        <dbReference type="EMBL" id="ELY49385.1"/>
    </source>
</evidence>
<dbReference type="EMBL" id="AOHX01000002">
    <property type="protein sequence ID" value="ELY49385.1"/>
    <property type="molecule type" value="Genomic_DNA"/>
</dbReference>
<sequence length="371" mass="38125">MTTNDDSQGNATERSVIGRRSYLNAIGSAAALGVVGAGSAAADDGTDFAVIEVPAGSTHTIQLGDDDTLENTLIDISASGAQYQISAAGSGWTIRNVGVRGVWDGNDKAEPLTATVPDENGTAHIENLYLGDGAYDDTYPGATGIYVANNHAGTLEIDRVNIQGFPDNAIYGSSPGDTDAHSSGRGGGGVVRITNSYAADCRAGGFRVGSDGSSVENCVAVGCDRNVWGFYNSTDVIDCDFSNGRIGDIGTGDGVWQADATVTVTNSRFETTVEHSGRVVGQSAGTPRRTEPSDVEGVPLTATDAASSDSLTAADDSATDSSTVADDSSDTSLTAANDVSTVSNSSPVAVDQQCLVDETTTSRSLWDLFRF</sequence>
<evidence type="ECO:0000313" key="3">
    <source>
        <dbReference type="Proteomes" id="UP000011661"/>
    </source>
</evidence>
<gene>
    <name evidence="2" type="ORF">C495_00430</name>
</gene>
<comment type="caution">
    <text evidence="2">The sequence shown here is derived from an EMBL/GenBank/DDBJ whole genome shotgun (WGS) entry which is preliminary data.</text>
</comment>
<reference evidence="2 3" key="1">
    <citation type="journal article" date="2014" name="PLoS Genet.">
        <title>Phylogenetically driven sequencing of extremely halophilic archaea reveals strategies for static and dynamic osmo-response.</title>
        <authorList>
            <person name="Becker E.A."/>
            <person name="Seitzer P.M."/>
            <person name="Tritt A."/>
            <person name="Larsen D."/>
            <person name="Krusor M."/>
            <person name="Yao A.I."/>
            <person name="Wu D."/>
            <person name="Madern D."/>
            <person name="Eisen J.A."/>
            <person name="Darling A.E."/>
            <person name="Facciotti M.T."/>
        </authorList>
    </citation>
    <scope>NUCLEOTIDE SEQUENCE [LARGE SCALE GENOMIC DNA]</scope>
    <source>
        <strain evidence="2 3">JCM 14089</strain>
    </source>
</reference>
<evidence type="ECO:0008006" key="4">
    <source>
        <dbReference type="Google" id="ProtNLM"/>
    </source>
</evidence>
<dbReference type="InterPro" id="IPR006311">
    <property type="entry name" value="TAT_signal"/>
</dbReference>
<protein>
    <recommendedName>
        <fullName evidence="4">Right handed beta helix domain-containing protein</fullName>
    </recommendedName>
</protein>
<proteinExistence type="predicted"/>
<keyword evidence="3" id="KW-1185">Reference proteome</keyword>
<dbReference type="OrthoDB" id="156932at2157"/>
<dbReference type="PROSITE" id="PS51318">
    <property type="entry name" value="TAT"/>
    <property type="match status" value="1"/>
</dbReference>
<dbReference type="RefSeq" id="WP_008158918.1">
    <property type="nucleotide sequence ID" value="NZ_AOHX01000002.1"/>
</dbReference>
<dbReference type="SUPFAM" id="SSF51126">
    <property type="entry name" value="Pectin lyase-like"/>
    <property type="match status" value="1"/>
</dbReference>
<dbReference type="eggNOG" id="arCOG10187">
    <property type="taxonomic scope" value="Archaea"/>
</dbReference>
<accession>L9WIR6</accession>
<dbReference type="PATRIC" id="fig|1230460.4.peg.93"/>
<dbReference type="Proteomes" id="UP000011661">
    <property type="component" value="Unassembled WGS sequence"/>
</dbReference>